<dbReference type="InterPro" id="IPR055414">
    <property type="entry name" value="LRR_R13L4/SHOC2-like"/>
</dbReference>
<dbReference type="InterPro" id="IPR032675">
    <property type="entry name" value="LRR_dom_sf"/>
</dbReference>
<keyword evidence="3" id="KW-0677">Repeat</keyword>
<dbReference type="InterPro" id="IPR042197">
    <property type="entry name" value="Apaf_helical"/>
</dbReference>
<evidence type="ECO:0000256" key="3">
    <source>
        <dbReference type="ARBA" id="ARBA00022737"/>
    </source>
</evidence>
<evidence type="ECO:0000313" key="12">
    <source>
        <dbReference type="Proteomes" id="UP001341281"/>
    </source>
</evidence>
<evidence type="ECO:0000256" key="2">
    <source>
        <dbReference type="ARBA" id="ARBA00022614"/>
    </source>
</evidence>
<name>A0AAQ3UFC7_PASNO</name>
<keyword evidence="12" id="KW-1185">Reference proteome</keyword>
<dbReference type="GO" id="GO:0043531">
    <property type="term" value="F:ADP binding"/>
    <property type="evidence" value="ECO:0007669"/>
    <property type="project" value="InterPro"/>
</dbReference>
<sequence length="1082" mass="123607">MDLAVGAMVNLAPKLGELLKQEYVLQKGLKPDIESLSNELLMMKAALVDASEVPPDQLSNVDKLWVRQVRELSYDIEDTVDDFMVRVAGRDDRPAAATDAANVIRKIAGKVTAVMKKVNVIKKVKDRHQLADKIKDIKKLSKELAELRARYTVRGAGANLAASIGIDPRVLGLYKKESDLVGVQEARNRVIRMLTETNPHADPSDQSVNIVSIVGVGGLGKTTLAKMVYDTLKQDFDCSAFFSVGRTPNVTRIFEKLLVELNGKYKQLDMARWDLKQFCDELHTFLHNKRYFIVVDDIWDNESWKIIRDFLKDNDCRGSRIIMTTRNFDVTTKEEKVYRLKPLSDDNSKKLFYKRVQSQEGKRIDHISIEASSKIIDKCGGIPLAIIAMASLLADKSCQDWAKVYDSIGFGKNDDSTMSILSYSYYDLPSYLKPCLLYLSIFSEDDILDPYELIWMWMAEGFVHIEKEGHRLFEVGERYFNELVNRSMIQMENHGTRDLYKACRIHDIVLELIRKLSIEENFVTILGKEHGTSLDSSWEGEKQVDMPCLDSKARRVTIQNCHVKHIPQGIMDRPETLRSVCIIFSDIENMPPLCSFRVCRVLFVYESRIPINLKHLWKLQHLKFLAVVGELVEEFSKEVGQLRSLQRLELWHSGLEELPPSICSLTQLLCLKLKGQLKSLPAGRDRMGNLASLEHLELNIDGRSATEAFVVELGKLTRLRVLVIKFGPVMILEESLQKSFVQSLCSLRGLQELEISFVHASSYRFGSIWELWEPPRKLRHLRIDGFRFSRCPAWISSSRLPCLRRLDLLLYLVQVHDLDSLSRFPELDHLNLDGFSWPPMYTVCTDGFKNLRTCAVKTLLKFDMGAMPNLEELHFQVSAEYLAYVVSDDGSLVEQLFPKKDATIGDLDFGLGNLRSLEQVTIKVSCYNATPAQVQETEAAVRRVVEDHPNRPTLKMEQSLEGYIVSDQRYLEKVRQQHNMVFPVSVREIKDDQADSAFIWRLRGHLYLQRAIFSIDCAGASMCQVEKVEAAIRHAANDHHNRPTLQLIRINTKEMASSSDHPNTEVYDHDDDSPCDFFPKYG</sequence>
<evidence type="ECO:0000259" key="9">
    <source>
        <dbReference type="Pfam" id="PF23559"/>
    </source>
</evidence>
<evidence type="ECO:0000259" key="7">
    <source>
        <dbReference type="Pfam" id="PF00931"/>
    </source>
</evidence>
<dbReference type="AlphaFoldDB" id="A0AAQ3UFC7"/>
<feature type="domain" description="NB-ARC" evidence="7">
    <location>
        <begin position="206"/>
        <end position="359"/>
    </location>
</feature>
<feature type="domain" description="Disease resistance R13L4/SHOC-2-like LRR" evidence="10">
    <location>
        <begin position="577"/>
        <end position="954"/>
    </location>
</feature>
<comment type="similarity">
    <text evidence="1">Belongs to the disease resistance NB-LRR family.</text>
</comment>
<dbReference type="InterPro" id="IPR027417">
    <property type="entry name" value="P-loop_NTPase"/>
</dbReference>
<dbReference type="GO" id="GO:0002758">
    <property type="term" value="P:innate immune response-activating signaling pathway"/>
    <property type="evidence" value="ECO:0007669"/>
    <property type="project" value="UniProtKB-ARBA"/>
</dbReference>
<reference evidence="11 12" key="1">
    <citation type="submission" date="2024-02" db="EMBL/GenBank/DDBJ databases">
        <title>High-quality chromosome-scale genome assembly of Pensacola bahiagrass (Paspalum notatum Flugge var. saurae).</title>
        <authorList>
            <person name="Vega J.M."/>
            <person name="Podio M."/>
            <person name="Orjuela J."/>
            <person name="Siena L.A."/>
            <person name="Pessino S.C."/>
            <person name="Combes M.C."/>
            <person name="Mariac C."/>
            <person name="Albertini E."/>
            <person name="Pupilli F."/>
            <person name="Ortiz J.P.A."/>
            <person name="Leblanc O."/>
        </authorList>
    </citation>
    <scope>NUCLEOTIDE SEQUENCE [LARGE SCALE GENOMIC DNA]</scope>
    <source>
        <strain evidence="11">R1</strain>
        <tissue evidence="11">Leaf</tissue>
    </source>
</reference>
<dbReference type="EMBL" id="CP144752">
    <property type="protein sequence ID" value="WVZ91095.1"/>
    <property type="molecule type" value="Genomic_DNA"/>
</dbReference>
<dbReference type="Proteomes" id="UP001341281">
    <property type="component" value="Chromosome 08"/>
</dbReference>
<keyword evidence="4" id="KW-0547">Nucleotide-binding</keyword>
<dbReference type="InterPro" id="IPR002182">
    <property type="entry name" value="NB-ARC"/>
</dbReference>
<evidence type="ECO:0000259" key="10">
    <source>
        <dbReference type="Pfam" id="PF23598"/>
    </source>
</evidence>
<dbReference type="Gene3D" id="3.80.10.10">
    <property type="entry name" value="Ribonuclease Inhibitor"/>
    <property type="match status" value="1"/>
</dbReference>
<dbReference type="Pfam" id="PF00931">
    <property type="entry name" value="NB-ARC"/>
    <property type="match status" value="1"/>
</dbReference>
<dbReference type="FunFam" id="1.10.10.10:FF:000322">
    <property type="entry name" value="Probable disease resistance protein At1g63360"/>
    <property type="match status" value="1"/>
</dbReference>
<gene>
    <name evidence="11" type="ORF">U9M48_037309</name>
</gene>
<evidence type="ECO:0000313" key="11">
    <source>
        <dbReference type="EMBL" id="WVZ91095.1"/>
    </source>
</evidence>
<dbReference type="InterPro" id="IPR038005">
    <property type="entry name" value="RX-like_CC"/>
</dbReference>
<dbReference type="InterPro" id="IPR044974">
    <property type="entry name" value="Disease_R_plants"/>
</dbReference>
<keyword evidence="2" id="KW-0433">Leucine-rich repeat</keyword>
<dbReference type="SUPFAM" id="SSF52058">
    <property type="entry name" value="L domain-like"/>
    <property type="match status" value="1"/>
</dbReference>
<dbReference type="PANTHER" id="PTHR23155:SF1181">
    <property type="entry name" value="OS08G0170200 PROTEIN"/>
    <property type="match status" value="1"/>
</dbReference>
<feature type="domain" description="Disease resistance N-terminal" evidence="8">
    <location>
        <begin position="8"/>
        <end position="93"/>
    </location>
</feature>
<dbReference type="PANTHER" id="PTHR23155">
    <property type="entry name" value="DISEASE RESISTANCE PROTEIN RP"/>
    <property type="match status" value="1"/>
</dbReference>
<evidence type="ECO:0000256" key="4">
    <source>
        <dbReference type="ARBA" id="ARBA00022741"/>
    </source>
</evidence>
<dbReference type="Pfam" id="PF23598">
    <property type="entry name" value="LRR_14"/>
    <property type="match status" value="1"/>
</dbReference>
<feature type="domain" description="Disease resistance protein winged helix" evidence="9">
    <location>
        <begin position="441"/>
        <end position="513"/>
    </location>
</feature>
<dbReference type="GO" id="GO:0042742">
    <property type="term" value="P:defense response to bacterium"/>
    <property type="evidence" value="ECO:0007669"/>
    <property type="project" value="UniProtKB-ARBA"/>
</dbReference>
<dbReference type="SUPFAM" id="SSF52540">
    <property type="entry name" value="P-loop containing nucleoside triphosphate hydrolases"/>
    <property type="match status" value="1"/>
</dbReference>
<dbReference type="Gene3D" id="1.10.10.10">
    <property type="entry name" value="Winged helix-like DNA-binding domain superfamily/Winged helix DNA-binding domain"/>
    <property type="match status" value="1"/>
</dbReference>
<evidence type="ECO:0000256" key="1">
    <source>
        <dbReference type="ARBA" id="ARBA00008894"/>
    </source>
</evidence>
<proteinExistence type="inferred from homology"/>
<keyword evidence="6" id="KW-0175">Coiled coil</keyword>
<dbReference type="CDD" id="cd14798">
    <property type="entry name" value="RX-CC_like"/>
    <property type="match status" value="1"/>
</dbReference>
<dbReference type="Gene3D" id="3.40.50.300">
    <property type="entry name" value="P-loop containing nucleotide triphosphate hydrolases"/>
    <property type="match status" value="1"/>
</dbReference>
<keyword evidence="5" id="KW-0611">Plant defense</keyword>
<accession>A0AAQ3UFC7</accession>
<dbReference type="InterPro" id="IPR058922">
    <property type="entry name" value="WHD_DRP"/>
</dbReference>
<evidence type="ECO:0000256" key="5">
    <source>
        <dbReference type="ARBA" id="ARBA00022821"/>
    </source>
</evidence>
<dbReference type="Gene3D" id="1.20.5.4130">
    <property type="match status" value="1"/>
</dbReference>
<evidence type="ECO:0000256" key="6">
    <source>
        <dbReference type="ARBA" id="ARBA00023054"/>
    </source>
</evidence>
<dbReference type="InterPro" id="IPR041118">
    <property type="entry name" value="Rx_N"/>
</dbReference>
<protein>
    <submittedName>
        <fullName evidence="11">Uncharacterized protein</fullName>
    </submittedName>
</protein>
<dbReference type="Pfam" id="PF23559">
    <property type="entry name" value="WHD_DRP"/>
    <property type="match status" value="1"/>
</dbReference>
<dbReference type="Gene3D" id="1.10.8.430">
    <property type="entry name" value="Helical domain of apoptotic protease-activating factors"/>
    <property type="match status" value="1"/>
</dbReference>
<dbReference type="Pfam" id="PF18052">
    <property type="entry name" value="Rx_N"/>
    <property type="match status" value="1"/>
</dbReference>
<organism evidence="11 12">
    <name type="scientific">Paspalum notatum var. saurae</name>
    <dbReference type="NCBI Taxonomy" id="547442"/>
    <lineage>
        <taxon>Eukaryota</taxon>
        <taxon>Viridiplantae</taxon>
        <taxon>Streptophyta</taxon>
        <taxon>Embryophyta</taxon>
        <taxon>Tracheophyta</taxon>
        <taxon>Spermatophyta</taxon>
        <taxon>Magnoliopsida</taxon>
        <taxon>Liliopsida</taxon>
        <taxon>Poales</taxon>
        <taxon>Poaceae</taxon>
        <taxon>PACMAD clade</taxon>
        <taxon>Panicoideae</taxon>
        <taxon>Andropogonodae</taxon>
        <taxon>Paspaleae</taxon>
        <taxon>Paspalinae</taxon>
        <taxon>Paspalum</taxon>
    </lineage>
</organism>
<dbReference type="GO" id="GO:0009626">
    <property type="term" value="P:plant-type hypersensitive response"/>
    <property type="evidence" value="ECO:0007669"/>
    <property type="project" value="UniProtKB-ARBA"/>
</dbReference>
<dbReference type="InterPro" id="IPR036388">
    <property type="entry name" value="WH-like_DNA-bd_sf"/>
</dbReference>
<dbReference type="PRINTS" id="PR00364">
    <property type="entry name" value="DISEASERSIST"/>
</dbReference>
<evidence type="ECO:0000259" key="8">
    <source>
        <dbReference type="Pfam" id="PF18052"/>
    </source>
</evidence>